<dbReference type="EMBL" id="HBIJ01014448">
    <property type="protein sequence ID" value="CAE0368928.1"/>
    <property type="molecule type" value="Transcribed_RNA"/>
</dbReference>
<protein>
    <submittedName>
        <fullName evidence="2">Uncharacterized protein</fullName>
    </submittedName>
</protein>
<accession>A0A7S3NM32</accession>
<evidence type="ECO:0000313" key="2">
    <source>
        <dbReference type="EMBL" id="CAE0368928.1"/>
    </source>
</evidence>
<dbReference type="AlphaFoldDB" id="A0A7S3NM32"/>
<reference evidence="2" key="1">
    <citation type="submission" date="2021-01" db="EMBL/GenBank/DDBJ databases">
        <authorList>
            <person name="Corre E."/>
            <person name="Pelletier E."/>
            <person name="Niang G."/>
            <person name="Scheremetjew M."/>
            <person name="Finn R."/>
            <person name="Kale V."/>
            <person name="Holt S."/>
            <person name="Cochrane G."/>
            <person name="Meng A."/>
            <person name="Brown T."/>
            <person name="Cohen L."/>
        </authorList>
    </citation>
    <scope>NUCLEOTIDE SEQUENCE</scope>
    <source>
        <strain evidence="2">CCMP1510</strain>
    </source>
</reference>
<organism evidence="2">
    <name type="scientific">Aureoumbra lagunensis</name>
    <dbReference type="NCBI Taxonomy" id="44058"/>
    <lineage>
        <taxon>Eukaryota</taxon>
        <taxon>Sar</taxon>
        <taxon>Stramenopiles</taxon>
        <taxon>Ochrophyta</taxon>
        <taxon>Pelagophyceae</taxon>
        <taxon>Pelagomonadales</taxon>
        <taxon>Aureoumbra</taxon>
    </lineage>
</organism>
<proteinExistence type="predicted"/>
<feature type="region of interest" description="Disordered" evidence="1">
    <location>
        <begin position="382"/>
        <end position="409"/>
    </location>
</feature>
<sequence length="409" mass="46368">MSRFGVDPLSVDRRVLASMPPDVRDEIEAEISLLLEQGESTTQKTSKKREIVKEKANEESCAKKRKYRQAKENADGSVELLCFKCRRAPAGSQAQALLTRYFGQEKKKVKTDEYQYCSRCRTPLHVASLNKKSVKTKQCPPQITRLKAYKRLASEHGVPFALTDGEALALMRMSCFGCGALPGEDGNGISRLRDWTGFDASSATKKYMGPFSRQNCITACATCNLMKGYRRIPAFVECCRTIATHHAKSNEETFGSYPHRFRNNISRRSRSSYITLSSTHTKTHCLTNHQFNQIVSQPCAYCGKPSNPPHHYNGLDRLDSQDRVYRPDNVVSSCGTCNIMKYTHSLDFFINHCRRVAIHHKGIEFPPDDDDEQLPDDFVEVKEENEEHPSTTDIIFPDIDDDDDDDDDD</sequence>
<dbReference type="Gene3D" id="3.30.40.220">
    <property type="match status" value="1"/>
</dbReference>
<feature type="compositionally biased region" description="Acidic residues" evidence="1">
    <location>
        <begin position="398"/>
        <end position="409"/>
    </location>
</feature>
<name>A0A7S3NM32_9STRA</name>
<evidence type="ECO:0000256" key="1">
    <source>
        <dbReference type="SAM" id="MobiDB-lite"/>
    </source>
</evidence>
<gene>
    <name evidence="2" type="ORF">ALAG00032_LOCUS9691</name>
</gene>